<proteinExistence type="predicted"/>
<dbReference type="PANTHER" id="PTHR13932:SF1">
    <property type="entry name" value="OXYGEN-INDEPENDENT COPROPORPHYRINOGEN-III OXIDASE-LIKE PROTEIN HEMZ"/>
    <property type="match status" value="1"/>
</dbReference>
<dbReference type="CDD" id="cd01335">
    <property type="entry name" value="Radical_SAM"/>
    <property type="match status" value="1"/>
</dbReference>
<dbReference type="InterPro" id="IPR006638">
    <property type="entry name" value="Elp3/MiaA/NifB-like_rSAM"/>
</dbReference>
<dbReference type="InterPro" id="IPR007197">
    <property type="entry name" value="rSAM"/>
</dbReference>
<dbReference type="InterPro" id="IPR034505">
    <property type="entry name" value="Coproporphyrinogen-III_oxidase"/>
</dbReference>
<accession>A0ABQ0ATE3</accession>
<evidence type="ECO:0000313" key="7">
    <source>
        <dbReference type="Proteomes" id="UP001600894"/>
    </source>
</evidence>
<keyword evidence="4" id="KW-0411">Iron-sulfur</keyword>
<dbReference type="SFLD" id="SFLDF00310">
    <property type="entry name" value="oxygen-independent_coproporphy"/>
    <property type="match status" value="1"/>
</dbReference>
<organism evidence="6 7">
    <name type="scientific">Enterocloster alcoholdehydrogenati</name>
    <dbReference type="NCBI Taxonomy" id="2547410"/>
    <lineage>
        <taxon>Bacteria</taxon>
        <taxon>Bacillati</taxon>
        <taxon>Bacillota</taxon>
        <taxon>Clostridia</taxon>
        <taxon>Lachnospirales</taxon>
        <taxon>Lachnospiraceae</taxon>
        <taxon>Enterocloster</taxon>
    </lineage>
</organism>
<name>A0ABQ0ATE3_9FIRM</name>
<dbReference type="SUPFAM" id="SSF102114">
    <property type="entry name" value="Radical SAM enzymes"/>
    <property type="match status" value="1"/>
</dbReference>
<protein>
    <submittedName>
        <fullName evidence="6">Coproporphyrinogen III oxidase</fullName>
    </submittedName>
</protein>
<gene>
    <name evidence="6" type="ORF">F130042H8_03630</name>
</gene>
<keyword evidence="2" id="KW-0479">Metal-binding</keyword>
<dbReference type="InterPro" id="IPR058240">
    <property type="entry name" value="rSAM_sf"/>
</dbReference>
<keyword evidence="3" id="KW-0408">Iron</keyword>
<sequence>MIGLLIQDNAYEQDIRELLMSFYPGETYAHEIKDEVDFYVQTRFAGESAEIALWERAVEGQAADGNPHLPVPVGLEGWRMSAFSRAFCDLSDHSETKNVIKQAFYSILTQRTGHELPWGSLTGIRPTKIALSRLEEGWKEEEIRSFMKKTYLASDEKIDLSIEIASREKRLLEPLDYDRGYSLYVGIPFCPTTCLYCSFTSYPISRWKGRTGLYLEALFKEMEYVAKKMKGRPLDTIYFGGGTPTSLPAEDIDAILTRLDRLFDTKNALEFTVEAGRPDSITEEKLQVLRNHGITRISINPQTMNQKTLDLIGRHHTVEMVKETFHMARELGFDNINMDLIMGLPEEELDDVSRTLEEVEALRPDSLTVHSLAIKRAARLNMFKEEYGGLKISNTPEMIALSEASARRLGMEPYYLYRQKNMAGNFENVGYSLPGKACIYNILIMEELQTIAACGAGTTTKVVFPAENRRERCENVKEVEQYISRIDEMIGRKERILGGCL</sequence>
<dbReference type="InterPro" id="IPR023995">
    <property type="entry name" value="HemZ"/>
</dbReference>
<dbReference type="NCBIfam" id="TIGR03994">
    <property type="entry name" value="rSAM_HemZ"/>
    <property type="match status" value="1"/>
</dbReference>
<dbReference type="SFLD" id="SFLDG01082">
    <property type="entry name" value="B12-binding_domain_containing"/>
    <property type="match status" value="1"/>
</dbReference>
<dbReference type="RefSeq" id="WP_390469026.1">
    <property type="nucleotide sequence ID" value="NZ_BAABXL010000001.1"/>
</dbReference>
<keyword evidence="7" id="KW-1185">Reference proteome</keyword>
<evidence type="ECO:0000313" key="6">
    <source>
        <dbReference type="EMBL" id="GAA6267303.1"/>
    </source>
</evidence>
<evidence type="ECO:0000259" key="5">
    <source>
        <dbReference type="PROSITE" id="PS51918"/>
    </source>
</evidence>
<dbReference type="SFLD" id="SFLDS00029">
    <property type="entry name" value="Radical_SAM"/>
    <property type="match status" value="1"/>
</dbReference>
<dbReference type="Gene3D" id="3.20.20.70">
    <property type="entry name" value="Aldolase class I"/>
    <property type="match status" value="1"/>
</dbReference>
<comment type="caution">
    <text evidence="6">The sequence shown here is derived from an EMBL/GenBank/DDBJ whole genome shotgun (WGS) entry which is preliminary data.</text>
</comment>
<reference evidence="6 7" key="1">
    <citation type="submission" date="2024-04" db="EMBL/GenBank/DDBJ databases">
        <title>Defined microbial consortia suppress multidrug-resistant proinflammatory Enterobacteriaceae via ecological control.</title>
        <authorList>
            <person name="Furuichi M."/>
            <person name="Kawaguchi T."/>
            <person name="Pust M."/>
            <person name="Yasuma K."/>
            <person name="Plichta D."/>
            <person name="Hasegawa N."/>
            <person name="Ohya T."/>
            <person name="Bhattarai S."/>
            <person name="Sasajima S."/>
            <person name="Aoto Y."/>
            <person name="Tuganbaev T."/>
            <person name="Yaginuma M."/>
            <person name="Ueda M."/>
            <person name="Okahashi N."/>
            <person name="Amafuji K."/>
            <person name="Kiridooshi Y."/>
            <person name="Sugita K."/>
            <person name="Strazar M."/>
            <person name="Skelly A."/>
            <person name="Suda W."/>
            <person name="Hattori M."/>
            <person name="Nakamoto N."/>
            <person name="Caballero S."/>
            <person name="Norman J."/>
            <person name="Olle B."/>
            <person name="Tanoue T."/>
            <person name="Arita M."/>
            <person name="Bucci V."/>
            <person name="Atarashi K."/>
            <person name="Xavier R."/>
            <person name="Honda K."/>
        </authorList>
    </citation>
    <scope>NUCLEOTIDE SEQUENCE [LARGE SCALE GENOMIC DNA]</scope>
    <source>
        <strain evidence="7">f13</strain>
    </source>
</reference>
<dbReference type="PANTHER" id="PTHR13932">
    <property type="entry name" value="COPROPORPHYRINIGEN III OXIDASE"/>
    <property type="match status" value="1"/>
</dbReference>
<dbReference type="PROSITE" id="PS51918">
    <property type="entry name" value="RADICAL_SAM"/>
    <property type="match status" value="1"/>
</dbReference>
<dbReference type="Proteomes" id="UP001600894">
    <property type="component" value="Unassembled WGS sequence"/>
</dbReference>
<keyword evidence="1" id="KW-0949">S-adenosyl-L-methionine</keyword>
<feature type="domain" description="Radical SAM core" evidence="5">
    <location>
        <begin position="175"/>
        <end position="412"/>
    </location>
</feature>
<evidence type="ECO:0000256" key="1">
    <source>
        <dbReference type="ARBA" id="ARBA00022691"/>
    </source>
</evidence>
<dbReference type="InterPro" id="IPR013785">
    <property type="entry name" value="Aldolase_TIM"/>
</dbReference>
<evidence type="ECO:0000256" key="4">
    <source>
        <dbReference type="ARBA" id="ARBA00023014"/>
    </source>
</evidence>
<dbReference type="Pfam" id="PF04055">
    <property type="entry name" value="Radical_SAM"/>
    <property type="match status" value="1"/>
</dbReference>
<dbReference type="SMART" id="SM00729">
    <property type="entry name" value="Elp3"/>
    <property type="match status" value="1"/>
</dbReference>
<evidence type="ECO:0000256" key="2">
    <source>
        <dbReference type="ARBA" id="ARBA00022723"/>
    </source>
</evidence>
<evidence type="ECO:0000256" key="3">
    <source>
        <dbReference type="ARBA" id="ARBA00023004"/>
    </source>
</evidence>
<dbReference type="EMBL" id="BAABXL010000001">
    <property type="protein sequence ID" value="GAA6267303.1"/>
    <property type="molecule type" value="Genomic_DNA"/>
</dbReference>
<dbReference type="SFLD" id="SFLDG01065">
    <property type="entry name" value="anaerobic_coproporphyrinogen-I"/>
    <property type="match status" value="1"/>
</dbReference>